<proteinExistence type="predicted"/>
<organism evidence="1 2">
    <name type="scientific">Alcaligenes faecalis</name>
    <dbReference type="NCBI Taxonomy" id="511"/>
    <lineage>
        <taxon>Bacteria</taxon>
        <taxon>Pseudomonadati</taxon>
        <taxon>Pseudomonadota</taxon>
        <taxon>Betaproteobacteria</taxon>
        <taxon>Burkholderiales</taxon>
        <taxon>Alcaligenaceae</taxon>
        <taxon>Alcaligenes</taxon>
    </lineage>
</organism>
<evidence type="ECO:0000313" key="1">
    <source>
        <dbReference type="EMBL" id="ASR90076.1"/>
    </source>
</evidence>
<protein>
    <submittedName>
        <fullName evidence="1">Uncharacterized protein</fullName>
    </submittedName>
</protein>
<reference evidence="1 2" key="1">
    <citation type="submission" date="2017-05" db="EMBL/GenBank/DDBJ databases">
        <authorList>
            <person name="Qiu J.G."/>
            <person name="He J."/>
        </authorList>
    </citation>
    <scope>NUCLEOTIDE SEQUENCE [LARGE SCALE GENOMIC DNA]</scope>
    <source>
        <strain evidence="1 2">JQ135</strain>
    </source>
</reference>
<accession>A0AB33CU49</accession>
<name>A0AB33CU49_ALCFA</name>
<dbReference type="Proteomes" id="UP000214561">
    <property type="component" value="Chromosome"/>
</dbReference>
<dbReference type="AlphaFoldDB" id="A0AB33CU49"/>
<gene>
    <name evidence="1" type="ORF">AFA_11790</name>
</gene>
<evidence type="ECO:0000313" key="2">
    <source>
        <dbReference type="Proteomes" id="UP000214561"/>
    </source>
</evidence>
<sequence>MIFKDFYHEMMLQRECKSIHESLNPEFNNTQALPATSQAFSGLFSASFSILSKSVQNPFQ</sequence>
<dbReference type="EMBL" id="CP021641">
    <property type="protein sequence ID" value="ASR90076.1"/>
    <property type="molecule type" value="Genomic_DNA"/>
</dbReference>
<dbReference type="KEGG" id="afq:AFA_11790"/>